<dbReference type="RefSeq" id="WP_055283806.1">
    <property type="nucleotide sequence ID" value="NZ_CZAY01000016.1"/>
</dbReference>
<evidence type="ECO:0000313" key="4">
    <source>
        <dbReference type="Proteomes" id="UP000095485"/>
    </source>
</evidence>
<accession>A0A174RUD9</accession>
<dbReference type="Proteomes" id="UP000095485">
    <property type="component" value="Unassembled WGS sequence"/>
</dbReference>
<keyword evidence="2" id="KW-1133">Transmembrane helix</keyword>
<dbReference type="EMBL" id="CZAY01000016">
    <property type="protein sequence ID" value="CUP86560.1"/>
    <property type="molecule type" value="Genomic_DNA"/>
</dbReference>
<evidence type="ECO:0000256" key="2">
    <source>
        <dbReference type="SAM" id="Phobius"/>
    </source>
</evidence>
<keyword evidence="2" id="KW-0472">Membrane</keyword>
<reference evidence="3 4" key="1">
    <citation type="submission" date="2015-09" db="EMBL/GenBank/DDBJ databases">
        <authorList>
            <consortium name="Pathogen Informatics"/>
        </authorList>
    </citation>
    <scope>NUCLEOTIDE SEQUENCE [LARGE SCALE GENOMIC DNA]</scope>
    <source>
        <strain evidence="3 4">2789STDY5834914</strain>
    </source>
</reference>
<dbReference type="AlphaFoldDB" id="A0A174RUD9"/>
<evidence type="ECO:0000256" key="1">
    <source>
        <dbReference type="SAM" id="MobiDB-lite"/>
    </source>
</evidence>
<sequence length="338" mass="39233">MVLHILLIILKIIGIIIAVILGLLLLLLVIFLCVPVRYRLDASMPGEIKESSAYGRVTWLLRLIRIDVSFEEQELKWRVRIAWKSFGSEPQKSGHTDTEKKKSEDRPVKTDVEKRETAKIESEKEEAHEKENTASKENRKEQRVESSSRLSEMEEESEEEKRTVESSKTLPENVEEIPESTPEKAGRFAKIKCTILKFCDKIKHTVGHAEEKLDSILDKKERIMKELEDPVHRKAFSKVKKEAGKLLKRWMPKVIKGEVQFGFEDPYHTGQALAGLSMIYPLIGGHLLVEPDFERRILKGKVRVRGGFRMMPLVCFLWNLVWCSEIRKTYHDIRKFQL</sequence>
<proteinExistence type="predicted"/>
<gene>
    <name evidence="3" type="ORF">ERS852526_02157</name>
</gene>
<evidence type="ECO:0000313" key="3">
    <source>
        <dbReference type="EMBL" id="CUP86560.1"/>
    </source>
</evidence>
<dbReference type="InterPro" id="IPR021338">
    <property type="entry name" value="DUF2953"/>
</dbReference>
<dbReference type="Pfam" id="PF11167">
    <property type="entry name" value="DUF2953"/>
    <property type="match status" value="1"/>
</dbReference>
<organism evidence="3 4">
    <name type="scientific">Dorea longicatena</name>
    <dbReference type="NCBI Taxonomy" id="88431"/>
    <lineage>
        <taxon>Bacteria</taxon>
        <taxon>Bacillati</taxon>
        <taxon>Bacillota</taxon>
        <taxon>Clostridia</taxon>
        <taxon>Lachnospirales</taxon>
        <taxon>Lachnospiraceae</taxon>
        <taxon>Dorea</taxon>
    </lineage>
</organism>
<protein>
    <submittedName>
        <fullName evidence="3">Protein of uncharacterized function (DUF2953)</fullName>
    </submittedName>
</protein>
<name>A0A174RUD9_9FIRM</name>
<keyword evidence="2" id="KW-0812">Transmembrane</keyword>
<dbReference type="OrthoDB" id="2087351at2"/>
<feature type="region of interest" description="Disordered" evidence="1">
    <location>
        <begin position="88"/>
        <end position="183"/>
    </location>
</feature>
<feature type="transmembrane region" description="Helical" evidence="2">
    <location>
        <begin position="6"/>
        <end position="34"/>
    </location>
</feature>
<dbReference type="GeneID" id="96229438"/>
<feature type="compositionally biased region" description="Basic and acidic residues" evidence="1">
    <location>
        <begin position="92"/>
        <end position="146"/>
    </location>
</feature>